<feature type="region of interest" description="Disordered" evidence="1">
    <location>
        <begin position="1"/>
        <end position="27"/>
    </location>
</feature>
<keyword evidence="4" id="KW-1185">Reference proteome</keyword>
<dbReference type="Proteomes" id="UP000028045">
    <property type="component" value="Unassembled WGS sequence"/>
</dbReference>
<name>A0A084AIA3_STACB</name>
<feature type="domain" description="AHC1-like C2H2 zinc-finger" evidence="2">
    <location>
        <begin position="265"/>
        <end position="316"/>
    </location>
</feature>
<evidence type="ECO:0000313" key="3">
    <source>
        <dbReference type="EMBL" id="KEY65032.1"/>
    </source>
</evidence>
<sequence length="645" mass="70004">MFRFWGSETRGCEKTVEESPSLTGHVPSQLSLSDLRDTCAVPTAHLQPPKRRRQSSVGADDMPTPNSPLKRAKLDLVKPEPGVSSQCDAAAPRPPDPLNRVRDAIQHEFCTEILYKHNELRLIEQELAKCQVALEQLRRCHLIPYPVNCPTPDQMLAISSGKGPAIQVTPGEPVPRWAPPFGVVDGPYARHYAKWLIPDPAFDGMQPEWQFTPDAHRARQCTAEGRTTRNSLVEPGNGMKGRPARGMAGHKLQALSNGYPQPKEKAGPCILKRADGQTVKLVCLDCNRENFSSTQGFINHCRIAHKRDFKSHEEAAVHSGHPVDAPEVPSATGEDRPASTPAPVSAGTALVHPFARVDMTEQEVYAALRSRLADSFKMYREGKLPGVTGMPAKAATSPAAKIVAKREERNFRAAVETPFLSKLLEQRKFTGDLQDVVADARTRISLEDMTPGEDSEESEPISSTCKSSSVDAPPARTPVVLRMPARTTKSPAAPELSARPMASTKGRAAHMPYISPPDSTMALLPKQGSNAVLSDEDIDMEDANLSPHTLISNNAPSLVSDDGEYDDSDEGSSVSGASDNLDAESVSDVAEITLDDEHEPRGLRRGSSGASGAVSLRKETKDDAKPVTFMNAVENNAKKRKSRKA</sequence>
<evidence type="ECO:0000256" key="1">
    <source>
        <dbReference type="SAM" id="MobiDB-lite"/>
    </source>
</evidence>
<feature type="compositionally biased region" description="Acidic residues" evidence="1">
    <location>
        <begin position="561"/>
        <end position="570"/>
    </location>
</feature>
<organism evidence="3 4">
    <name type="scientific">Stachybotrys chartarum (strain CBS 109288 / IBT 7711)</name>
    <name type="common">Toxic black mold</name>
    <name type="synonym">Stilbospora chartarum</name>
    <dbReference type="NCBI Taxonomy" id="1280523"/>
    <lineage>
        <taxon>Eukaryota</taxon>
        <taxon>Fungi</taxon>
        <taxon>Dikarya</taxon>
        <taxon>Ascomycota</taxon>
        <taxon>Pezizomycotina</taxon>
        <taxon>Sordariomycetes</taxon>
        <taxon>Hypocreomycetidae</taxon>
        <taxon>Hypocreales</taxon>
        <taxon>Stachybotryaceae</taxon>
        <taxon>Stachybotrys</taxon>
    </lineage>
</organism>
<feature type="compositionally biased region" description="Polar residues" evidence="1">
    <location>
        <begin position="547"/>
        <end position="557"/>
    </location>
</feature>
<dbReference type="AlphaFoldDB" id="A0A084AIA3"/>
<feature type="compositionally biased region" description="Basic and acidic residues" evidence="1">
    <location>
        <begin position="616"/>
        <end position="625"/>
    </location>
</feature>
<feature type="compositionally biased region" description="Acidic residues" evidence="1">
    <location>
        <begin position="450"/>
        <end position="459"/>
    </location>
</feature>
<dbReference type="EMBL" id="KL648717">
    <property type="protein sequence ID" value="KEY65032.1"/>
    <property type="molecule type" value="Genomic_DNA"/>
</dbReference>
<accession>A0A084AIA3</accession>
<dbReference type="OrthoDB" id="5355528at2759"/>
<evidence type="ECO:0000259" key="2">
    <source>
        <dbReference type="Pfam" id="PF25909"/>
    </source>
</evidence>
<protein>
    <recommendedName>
        <fullName evidence="2">AHC1-like C2H2 zinc-finger domain-containing protein</fullName>
    </recommendedName>
</protein>
<gene>
    <name evidence="3" type="ORF">S7711_07368</name>
</gene>
<proteinExistence type="predicted"/>
<feature type="compositionally biased region" description="Polar residues" evidence="1">
    <location>
        <begin position="18"/>
        <end position="27"/>
    </location>
</feature>
<dbReference type="InterPro" id="IPR058706">
    <property type="entry name" value="zf-C2H2_AHC1-like"/>
</dbReference>
<feature type="compositionally biased region" description="Polar residues" evidence="1">
    <location>
        <begin position="460"/>
        <end position="470"/>
    </location>
</feature>
<feature type="region of interest" description="Disordered" evidence="1">
    <location>
        <begin position="547"/>
        <end position="645"/>
    </location>
</feature>
<reference evidence="3 4" key="1">
    <citation type="journal article" date="2014" name="BMC Genomics">
        <title>Comparative genome sequencing reveals chemotype-specific gene clusters in the toxigenic black mold Stachybotrys.</title>
        <authorList>
            <person name="Semeiks J."/>
            <person name="Borek D."/>
            <person name="Otwinowski Z."/>
            <person name="Grishin N.V."/>
        </authorList>
    </citation>
    <scope>NUCLEOTIDE SEQUENCE [LARGE SCALE GENOMIC DNA]</scope>
    <source>
        <strain evidence="4">CBS 109288 / IBT 7711</strain>
    </source>
</reference>
<feature type="region of interest" description="Disordered" evidence="1">
    <location>
        <begin position="312"/>
        <end position="345"/>
    </location>
</feature>
<dbReference type="Pfam" id="PF25909">
    <property type="entry name" value="zf-C2H2_AHC1"/>
    <property type="match status" value="1"/>
</dbReference>
<evidence type="ECO:0000313" key="4">
    <source>
        <dbReference type="Proteomes" id="UP000028045"/>
    </source>
</evidence>
<feature type="compositionally biased region" description="Low complexity" evidence="1">
    <location>
        <begin position="605"/>
        <end position="615"/>
    </location>
</feature>
<dbReference type="HOGENOM" id="CLU_016272_0_0_1"/>
<feature type="region of interest" description="Disordered" evidence="1">
    <location>
        <begin position="444"/>
        <end position="508"/>
    </location>
</feature>
<feature type="region of interest" description="Disordered" evidence="1">
    <location>
        <begin position="41"/>
        <end position="71"/>
    </location>
</feature>